<dbReference type="EMBL" id="JYIZ01000057">
    <property type="protein sequence ID" value="KJL37496.1"/>
    <property type="molecule type" value="Genomic_DNA"/>
</dbReference>
<keyword evidence="3 4" id="KW-0732">Signal</keyword>
<gene>
    <name evidence="6" type="primary">gsiB_2</name>
    <name evidence="6" type="ORF">RS81_03253</name>
</gene>
<dbReference type="GO" id="GO:0015833">
    <property type="term" value="P:peptide transport"/>
    <property type="evidence" value="ECO:0007669"/>
    <property type="project" value="TreeGrafter"/>
</dbReference>
<evidence type="ECO:0000259" key="5">
    <source>
        <dbReference type="Pfam" id="PF00496"/>
    </source>
</evidence>
<dbReference type="GO" id="GO:1904680">
    <property type="term" value="F:peptide transmembrane transporter activity"/>
    <property type="evidence" value="ECO:0007669"/>
    <property type="project" value="TreeGrafter"/>
</dbReference>
<dbReference type="Gene3D" id="3.40.190.10">
    <property type="entry name" value="Periplasmic binding protein-like II"/>
    <property type="match status" value="1"/>
</dbReference>
<organism evidence="6 7">
    <name type="scientific">Microbacterium terrae</name>
    <dbReference type="NCBI Taxonomy" id="69369"/>
    <lineage>
        <taxon>Bacteria</taxon>
        <taxon>Bacillati</taxon>
        <taxon>Actinomycetota</taxon>
        <taxon>Actinomycetes</taxon>
        <taxon>Micrococcales</taxon>
        <taxon>Microbacteriaceae</taxon>
        <taxon>Microbacterium</taxon>
    </lineage>
</organism>
<evidence type="ECO:0000256" key="1">
    <source>
        <dbReference type="ARBA" id="ARBA00005695"/>
    </source>
</evidence>
<dbReference type="STRING" id="92835.RS81_03253"/>
<accession>A0A0M2GUY3</accession>
<evidence type="ECO:0000313" key="7">
    <source>
        <dbReference type="Proteomes" id="UP000033956"/>
    </source>
</evidence>
<dbReference type="InterPro" id="IPR030678">
    <property type="entry name" value="Peptide/Ni-bd"/>
</dbReference>
<dbReference type="InterPro" id="IPR039424">
    <property type="entry name" value="SBP_5"/>
</dbReference>
<comment type="caution">
    <text evidence="6">The sequence shown here is derived from an EMBL/GenBank/DDBJ whole genome shotgun (WGS) entry which is preliminary data.</text>
</comment>
<dbReference type="SUPFAM" id="SSF53850">
    <property type="entry name" value="Periplasmic binding protein-like II"/>
    <property type="match status" value="1"/>
</dbReference>
<dbReference type="GO" id="GO:0043190">
    <property type="term" value="C:ATP-binding cassette (ABC) transporter complex"/>
    <property type="evidence" value="ECO:0007669"/>
    <property type="project" value="InterPro"/>
</dbReference>
<dbReference type="PIRSF" id="PIRSF002741">
    <property type="entry name" value="MppA"/>
    <property type="match status" value="1"/>
</dbReference>
<dbReference type="RefSeq" id="WP_045277147.1">
    <property type="nucleotide sequence ID" value="NZ_BAAAUP010000002.1"/>
</dbReference>
<reference evidence="6 7" key="1">
    <citation type="submission" date="2015-02" db="EMBL/GenBank/DDBJ databases">
        <title>Draft genome sequences of ten Microbacterium spp. with emphasis on heavy metal contaminated environments.</title>
        <authorList>
            <person name="Corretto E."/>
        </authorList>
    </citation>
    <scope>NUCLEOTIDE SEQUENCE [LARGE SCALE GENOMIC DNA]</scope>
    <source>
        <strain evidence="6 7">DSM 12510</strain>
    </source>
</reference>
<dbReference type="GO" id="GO:0042597">
    <property type="term" value="C:periplasmic space"/>
    <property type="evidence" value="ECO:0007669"/>
    <property type="project" value="UniProtKB-ARBA"/>
</dbReference>
<dbReference type="OrthoDB" id="9803988at2"/>
<evidence type="ECO:0000313" key="6">
    <source>
        <dbReference type="EMBL" id="KJL37496.1"/>
    </source>
</evidence>
<protein>
    <submittedName>
        <fullName evidence="6">Glutathione-binding protein GsiB</fullName>
    </submittedName>
</protein>
<dbReference type="PANTHER" id="PTHR30290:SF9">
    <property type="entry name" value="OLIGOPEPTIDE-BINDING PROTEIN APPA"/>
    <property type="match status" value="1"/>
</dbReference>
<dbReference type="Proteomes" id="UP000033956">
    <property type="component" value="Unassembled WGS sequence"/>
</dbReference>
<feature type="chain" id="PRO_5005633429" evidence="4">
    <location>
        <begin position="30"/>
        <end position="510"/>
    </location>
</feature>
<dbReference type="Gene3D" id="3.10.105.10">
    <property type="entry name" value="Dipeptide-binding Protein, Domain 3"/>
    <property type="match status" value="1"/>
</dbReference>
<comment type="similarity">
    <text evidence="1">Belongs to the bacterial solute-binding protein 5 family.</text>
</comment>
<evidence type="ECO:0000256" key="3">
    <source>
        <dbReference type="ARBA" id="ARBA00022729"/>
    </source>
</evidence>
<keyword evidence="2" id="KW-0813">Transport</keyword>
<evidence type="ECO:0000256" key="4">
    <source>
        <dbReference type="SAM" id="SignalP"/>
    </source>
</evidence>
<dbReference type="PROSITE" id="PS51257">
    <property type="entry name" value="PROKAR_LIPOPROTEIN"/>
    <property type="match status" value="1"/>
</dbReference>
<name>A0A0M2GUY3_9MICO</name>
<dbReference type="InterPro" id="IPR000914">
    <property type="entry name" value="SBP_5_dom"/>
</dbReference>
<dbReference type="Pfam" id="PF00496">
    <property type="entry name" value="SBP_bac_5"/>
    <property type="match status" value="1"/>
</dbReference>
<feature type="signal peptide" evidence="4">
    <location>
        <begin position="1"/>
        <end position="29"/>
    </location>
</feature>
<dbReference type="AlphaFoldDB" id="A0A0M2GUY3"/>
<evidence type="ECO:0000256" key="2">
    <source>
        <dbReference type="ARBA" id="ARBA00022448"/>
    </source>
</evidence>
<dbReference type="PANTHER" id="PTHR30290">
    <property type="entry name" value="PERIPLASMIC BINDING COMPONENT OF ABC TRANSPORTER"/>
    <property type="match status" value="1"/>
</dbReference>
<feature type="domain" description="Solute-binding protein family 5" evidence="5">
    <location>
        <begin position="82"/>
        <end position="418"/>
    </location>
</feature>
<dbReference type="PATRIC" id="fig|92835.4.peg.3284"/>
<proteinExistence type="inferred from homology"/>
<keyword evidence="7" id="KW-1185">Reference proteome</keyword>
<sequence>MFRRRIAATAAFAATAALVLTGCSGGEPATDSEDGARGERLTLISISSPTSFDIGAGAEWGTRSAYFEAVYDTLLRQNAQGEIEPALATEWEYNDDNTVLTLTLRDDATFTDGAPVDAAAVVASLERLRDGTSQVAGTMIGQEYAAVDDTTVTVTLPAPNPALLTQLAIAGGLIASPDSFDDPDVATSPVGSGPYILDTDATVTGTTYVFEANPDYWDQDAIKYDALTINVMQEATAILNAILAGEADGAPIDNNTLAEVEGAGWSYESTELDFQGMMILDRDGEMAPQFADPKVRQAINMAFDREALLEAMQDGHGTVTEQVFQPGWDAFDESLDSTFEYDPEGAKALLAEAGYPDGFAVTMPSIATFQTTLDLVAQQLADIGIDVTYEDPGTGQFLTSILTPKYPMTWMSLAQSPDWNTATILLAPNAVFNPFKTQRDEVDAYIDQMQNGTEDEAAGAAHGLNQYIVDEGWFAPFFRVQGSFGVSEDTTFEYWPTNMFPSLFSFEPKN</sequence>